<dbReference type="EMBL" id="LR796203">
    <property type="protein sequence ID" value="CAB4126893.1"/>
    <property type="molecule type" value="Genomic_DNA"/>
</dbReference>
<protein>
    <submittedName>
        <fullName evidence="1">SaV-like</fullName>
    </submittedName>
</protein>
<dbReference type="InterPro" id="IPR021739">
    <property type="entry name" value="SaV-like"/>
</dbReference>
<evidence type="ECO:0000313" key="1">
    <source>
        <dbReference type="EMBL" id="CAB4126893.1"/>
    </source>
</evidence>
<dbReference type="Pfam" id="PF11753">
    <property type="entry name" value="DUF3310"/>
    <property type="match status" value="1"/>
</dbReference>
<organism evidence="1">
    <name type="scientific">uncultured Caudovirales phage</name>
    <dbReference type="NCBI Taxonomy" id="2100421"/>
    <lineage>
        <taxon>Viruses</taxon>
        <taxon>Duplodnaviria</taxon>
        <taxon>Heunggongvirae</taxon>
        <taxon>Uroviricota</taxon>
        <taxon>Caudoviricetes</taxon>
        <taxon>Peduoviridae</taxon>
        <taxon>Maltschvirus</taxon>
        <taxon>Maltschvirus maltsch</taxon>
    </lineage>
</organism>
<reference evidence="1" key="1">
    <citation type="submission" date="2020-04" db="EMBL/GenBank/DDBJ databases">
        <authorList>
            <person name="Chiriac C."/>
            <person name="Salcher M."/>
            <person name="Ghai R."/>
            <person name="Kavagutti S V."/>
        </authorList>
    </citation>
    <scope>NUCLEOTIDE SEQUENCE</scope>
</reference>
<sequence>MSGNAIDPARVAPECSCTPGLICLRRPCCYYGEAVPENVRSPLTPPEDLVNHPPHYTGHPSGVECITVTEHMGFCLGNAVKYIWRAGSKGDAITDLRKARWYLDREISRLERTQAPVGTQGGGIQSAASVPLDVSSQDCAGAVRAVPATFSGEGGL</sequence>
<proteinExistence type="predicted"/>
<name>A0A6J5L105_9CAUD</name>
<accession>A0A6J5L105</accession>
<gene>
    <name evidence="1" type="ORF">UFOVP78_26</name>
</gene>